<dbReference type="EMBL" id="FNGS01000001">
    <property type="protein sequence ID" value="SDL15508.1"/>
    <property type="molecule type" value="Genomic_DNA"/>
</dbReference>
<gene>
    <name evidence="3" type="ORF">SAMN04488090_0173</name>
</gene>
<keyword evidence="1" id="KW-0472">Membrane</keyword>
<feature type="domain" description="Signal transduction histidine kinase internal region" evidence="2">
    <location>
        <begin position="177"/>
        <end position="255"/>
    </location>
</feature>
<dbReference type="GO" id="GO:0000155">
    <property type="term" value="F:phosphorelay sensor kinase activity"/>
    <property type="evidence" value="ECO:0007669"/>
    <property type="project" value="InterPro"/>
</dbReference>
<evidence type="ECO:0000259" key="2">
    <source>
        <dbReference type="Pfam" id="PF06580"/>
    </source>
</evidence>
<reference evidence="3 4" key="1">
    <citation type="submission" date="2016-10" db="EMBL/GenBank/DDBJ databases">
        <authorList>
            <person name="de Groot N.N."/>
        </authorList>
    </citation>
    <scope>NUCLEOTIDE SEQUENCE [LARGE SCALE GENOMIC DNA]</scope>
    <source>
        <strain evidence="3 4">DSM 21668</strain>
    </source>
</reference>
<organism evidence="3 4">
    <name type="scientific">Siphonobacter aquaeclarae</name>
    <dbReference type="NCBI Taxonomy" id="563176"/>
    <lineage>
        <taxon>Bacteria</taxon>
        <taxon>Pseudomonadati</taxon>
        <taxon>Bacteroidota</taxon>
        <taxon>Cytophagia</taxon>
        <taxon>Cytophagales</taxon>
        <taxon>Cytophagaceae</taxon>
        <taxon>Siphonobacter</taxon>
    </lineage>
</organism>
<dbReference type="OrthoDB" id="927174at2"/>
<accession>A0A1G9HRC6</accession>
<dbReference type="Proteomes" id="UP000198901">
    <property type="component" value="Unassembled WGS sequence"/>
</dbReference>
<dbReference type="InterPro" id="IPR036890">
    <property type="entry name" value="HATPase_C_sf"/>
</dbReference>
<name>A0A1G9HRC6_9BACT</name>
<keyword evidence="4" id="KW-1185">Reference proteome</keyword>
<dbReference type="InterPro" id="IPR010559">
    <property type="entry name" value="Sig_transdc_His_kin_internal"/>
</dbReference>
<protein>
    <submittedName>
        <fullName evidence="3">Histidine kinase</fullName>
    </submittedName>
</protein>
<keyword evidence="3" id="KW-0418">Kinase</keyword>
<dbReference type="RefSeq" id="WP_093196569.1">
    <property type="nucleotide sequence ID" value="NZ_FNGS01000001.1"/>
</dbReference>
<dbReference type="AlphaFoldDB" id="A0A1G9HRC6"/>
<feature type="transmembrane region" description="Helical" evidence="1">
    <location>
        <begin position="93"/>
        <end position="114"/>
    </location>
</feature>
<evidence type="ECO:0000313" key="3">
    <source>
        <dbReference type="EMBL" id="SDL15508.1"/>
    </source>
</evidence>
<keyword evidence="1" id="KW-0812">Transmembrane</keyword>
<dbReference type="Gene3D" id="3.30.565.10">
    <property type="entry name" value="Histidine kinase-like ATPase, C-terminal domain"/>
    <property type="match status" value="1"/>
</dbReference>
<feature type="transmembrane region" description="Helical" evidence="1">
    <location>
        <begin position="12"/>
        <end position="30"/>
    </location>
</feature>
<dbReference type="InterPro" id="IPR050640">
    <property type="entry name" value="Bact_2-comp_sensor_kinase"/>
</dbReference>
<feature type="transmembrane region" description="Helical" evidence="1">
    <location>
        <begin position="126"/>
        <end position="150"/>
    </location>
</feature>
<dbReference type="SUPFAM" id="SSF55874">
    <property type="entry name" value="ATPase domain of HSP90 chaperone/DNA topoisomerase II/histidine kinase"/>
    <property type="match status" value="1"/>
</dbReference>
<dbReference type="STRING" id="563176.SAMN04488090_0173"/>
<dbReference type="PANTHER" id="PTHR34220">
    <property type="entry name" value="SENSOR HISTIDINE KINASE YPDA"/>
    <property type="match status" value="1"/>
</dbReference>
<evidence type="ECO:0000313" key="4">
    <source>
        <dbReference type="Proteomes" id="UP000198901"/>
    </source>
</evidence>
<keyword evidence="1" id="KW-1133">Transmembrane helix</keyword>
<keyword evidence="3" id="KW-0808">Transferase</keyword>
<dbReference type="GO" id="GO:0016020">
    <property type="term" value="C:membrane"/>
    <property type="evidence" value="ECO:0007669"/>
    <property type="project" value="InterPro"/>
</dbReference>
<evidence type="ECO:0000256" key="1">
    <source>
        <dbReference type="SAM" id="Phobius"/>
    </source>
</evidence>
<proteinExistence type="predicted"/>
<dbReference type="Pfam" id="PF06580">
    <property type="entry name" value="His_kinase"/>
    <property type="match status" value="1"/>
</dbReference>
<sequence length="359" mass="41053">MSDEKKYNRFVRLVLVLVVFVLIYFLAFLMNPFSPSWKEYANHSAADLAIEIALSLLLGWAIIEVSTGIAHWLERRLPWTSSPLRRFLLQTTLTVVSVVFLLVFQDLVFRIIYGECCFSQQESLELWQFFVVSVLVSILVSTVHTGYFLLQRWKTSMSEAADLRVKTLELKEIAMQAELQSLKLQLDPHFMFNNFSTLSELINDDPAVATRFLDNLSRVYRYMIQNVKRDLVQLGDELAFVKAYLYLIRIRHGENVQVTIGVGDEARKRAIPPITLQLLIENAIKHNVATASQPLRITVTADDDWLYVINNLQPIPNPMPSTGTGLANITDRYRILSGRLPEVSQGLTEFTVVLPLLDF</sequence>
<feature type="transmembrane region" description="Helical" evidence="1">
    <location>
        <begin position="50"/>
        <end position="73"/>
    </location>
</feature>
<dbReference type="PANTHER" id="PTHR34220:SF7">
    <property type="entry name" value="SENSOR HISTIDINE KINASE YPDA"/>
    <property type="match status" value="1"/>
</dbReference>